<dbReference type="PANTHER" id="PTHR14239">
    <property type="entry name" value="DUDULIN-RELATED"/>
    <property type="match status" value="1"/>
</dbReference>
<dbReference type="Gene3D" id="3.40.50.720">
    <property type="entry name" value="NAD(P)-binding Rossmann-like Domain"/>
    <property type="match status" value="1"/>
</dbReference>
<dbReference type="InterPro" id="IPR051267">
    <property type="entry name" value="STEAP_metalloreductase"/>
</dbReference>
<keyword evidence="1" id="KW-0560">Oxidoreductase</keyword>
<dbReference type="KEGG" id="many:MANY_22660"/>
<organism evidence="3 4">
    <name type="scientific">Mycolicibacterium anyangense</name>
    <dbReference type="NCBI Taxonomy" id="1431246"/>
    <lineage>
        <taxon>Bacteria</taxon>
        <taxon>Bacillati</taxon>
        <taxon>Actinomycetota</taxon>
        <taxon>Actinomycetes</taxon>
        <taxon>Mycobacteriales</taxon>
        <taxon>Mycobacteriaceae</taxon>
        <taxon>Mycolicibacterium</taxon>
    </lineage>
</organism>
<dbReference type="AlphaFoldDB" id="A0A6N4W7C1"/>
<evidence type="ECO:0000313" key="4">
    <source>
        <dbReference type="Proteomes" id="UP000467249"/>
    </source>
</evidence>
<dbReference type="InterPro" id="IPR028939">
    <property type="entry name" value="P5C_Rdtase_cat_N"/>
</dbReference>
<protein>
    <submittedName>
        <fullName evidence="3">NADP oxidoreductase</fullName>
    </submittedName>
</protein>
<dbReference type="InterPro" id="IPR036291">
    <property type="entry name" value="NAD(P)-bd_dom_sf"/>
</dbReference>
<dbReference type="EMBL" id="AP022620">
    <property type="protein sequence ID" value="BBZ76929.1"/>
    <property type="molecule type" value="Genomic_DNA"/>
</dbReference>
<accession>A0A6N4W7C1</accession>
<gene>
    <name evidence="3" type="ORF">MANY_22660</name>
</gene>
<name>A0A6N4W7C1_9MYCO</name>
<evidence type="ECO:0000256" key="1">
    <source>
        <dbReference type="ARBA" id="ARBA00023002"/>
    </source>
</evidence>
<evidence type="ECO:0000313" key="3">
    <source>
        <dbReference type="EMBL" id="BBZ76929.1"/>
    </source>
</evidence>
<dbReference type="Proteomes" id="UP000467249">
    <property type="component" value="Chromosome"/>
</dbReference>
<sequence length="214" mass="22107">MTYSIIGTGNIGSALAGQFARSGLEVMVATAKGPSAVEPLAEQIGPQIKPVDVTDALGADAVILAVPFDAVRGLVSSVDDWNGRIIIDATNAIDYEDFSPADLGGTPSSGLVEEWATNARVVKAFGSTWAKILARDPDQGPHGRRVMFLSGNHPAANAAIAALITQMGFAPIDLGRNDQGGLLQQFGGPLTTHSFISQPISGAAPGEMDLTLGR</sequence>
<dbReference type="Pfam" id="PF03807">
    <property type="entry name" value="F420_oxidored"/>
    <property type="match status" value="1"/>
</dbReference>
<keyword evidence="4" id="KW-1185">Reference proteome</keyword>
<feature type="domain" description="Pyrroline-5-carboxylate reductase catalytic N-terminal" evidence="2">
    <location>
        <begin position="4"/>
        <end position="91"/>
    </location>
</feature>
<dbReference type="SUPFAM" id="SSF51735">
    <property type="entry name" value="NAD(P)-binding Rossmann-fold domains"/>
    <property type="match status" value="1"/>
</dbReference>
<reference evidence="3 4" key="1">
    <citation type="journal article" date="2019" name="Emerg. Microbes Infect.">
        <title>Comprehensive subspecies identification of 175 nontuberculous mycobacteria species based on 7547 genomic profiles.</title>
        <authorList>
            <person name="Matsumoto Y."/>
            <person name="Kinjo T."/>
            <person name="Motooka D."/>
            <person name="Nabeya D."/>
            <person name="Jung N."/>
            <person name="Uechi K."/>
            <person name="Horii T."/>
            <person name="Iida T."/>
            <person name="Fujita J."/>
            <person name="Nakamura S."/>
        </authorList>
    </citation>
    <scope>NUCLEOTIDE SEQUENCE [LARGE SCALE GENOMIC DNA]</scope>
    <source>
        <strain evidence="3 4">JCM 30275</strain>
    </source>
</reference>
<dbReference type="GO" id="GO:0016491">
    <property type="term" value="F:oxidoreductase activity"/>
    <property type="evidence" value="ECO:0007669"/>
    <property type="project" value="UniProtKB-KW"/>
</dbReference>
<proteinExistence type="predicted"/>
<evidence type="ECO:0000259" key="2">
    <source>
        <dbReference type="Pfam" id="PF03807"/>
    </source>
</evidence>